<accession>A0AAW1Z0F2</accession>
<gene>
    <name evidence="2" type="ORF">ABG768_017657</name>
</gene>
<evidence type="ECO:0000313" key="3">
    <source>
        <dbReference type="Proteomes" id="UP001479290"/>
    </source>
</evidence>
<comment type="caution">
    <text evidence="2">The sequence shown here is derived from an EMBL/GenBank/DDBJ whole genome shotgun (WGS) entry which is preliminary data.</text>
</comment>
<evidence type="ECO:0000256" key="1">
    <source>
        <dbReference type="SAM" id="MobiDB-lite"/>
    </source>
</evidence>
<reference evidence="2 3" key="1">
    <citation type="submission" date="2024-05" db="EMBL/GenBank/DDBJ databases">
        <title>A high-quality chromosomal-level genome assembly of Topmouth culter (Culter alburnus).</title>
        <authorList>
            <person name="Zhao H."/>
        </authorList>
    </citation>
    <scope>NUCLEOTIDE SEQUENCE [LARGE SCALE GENOMIC DNA]</scope>
    <source>
        <strain evidence="2">CATC2023</strain>
        <tissue evidence="2">Muscle</tissue>
    </source>
</reference>
<sequence length="134" mass="14979">MDLTCRLPSCCLFLTRQRLFTSETCCRYGYSPARNLHLLPRIFKGRRELTGCRRNHNAFQGAGPSLGVNSFQGTLPFTKKRELFPGLPPASPGSFALPHWTPRGRRGSEPDSLSIGWGRQRPSPHPSERCSAIP</sequence>
<organism evidence="2 3">
    <name type="scientific">Culter alburnus</name>
    <name type="common">Topmouth culter</name>
    <dbReference type="NCBI Taxonomy" id="194366"/>
    <lineage>
        <taxon>Eukaryota</taxon>
        <taxon>Metazoa</taxon>
        <taxon>Chordata</taxon>
        <taxon>Craniata</taxon>
        <taxon>Vertebrata</taxon>
        <taxon>Euteleostomi</taxon>
        <taxon>Actinopterygii</taxon>
        <taxon>Neopterygii</taxon>
        <taxon>Teleostei</taxon>
        <taxon>Ostariophysi</taxon>
        <taxon>Cypriniformes</taxon>
        <taxon>Xenocyprididae</taxon>
        <taxon>Xenocypridinae</taxon>
        <taxon>Culter</taxon>
    </lineage>
</organism>
<name>A0AAW1Z0F2_CULAL</name>
<keyword evidence="3" id="KW-1185">Reference proteome</keyword>
<evidence type="ECO:0000313" key="2">
    <source>
        <dbReference type="EMBL" id="KAK9953680.1"/>
    </source>
</evidence>
<dbReference type="AlphaFoldDB" id="A0AAW1Z0F2"/>
<proteinExistence type="predicted"/>
<feature type="region of interest" description="Disordered" evidence="1">
    <location>
        <begin position="82"/>
        <end position="134"/>
    </location>
</feature>
<dbReference type="EMBL" id="JAWDJR010000023">
    <property type="protein sequence ID" value="KAK9953680.1"/>
    <property type="molecule type" value="Genomic_DNA"/>
</dbReference>
<dbReference type="Proteomes" id="UP001479290">
    <property type="component" value="Unassembled WGS sequence"/>
</dbReference>
<protein>
    <submittedName>
        <fullName evidence="2">Uncharacterized protein</fullName>
    </submittedName>
</protein>